<dbReference type="InterPro" id="IPR015526">
    <property type="entry name" value="Frizzled/SFRP"/>
</dbReference>
<keyword evidence="6 10" id="KW-0472">Membrane</keyword>
<evidence type="ECO:0000256" key="6">
    <source>
        <dbReference type="ARBA" id="ARBA00023136"/>
    </source>
</evidence>
<dbReference type="Pfam" id="PF01534">
    <property type="entry name" value="Frizzled"/>
    <property type="match status" value="1"/>
</dbReference>
<evidence type="ECO:0000313" key="15">
    <source>
        <dbReference type="Proteomes" id="UP001642540"/>
    </source>
</evidence>
<feature type="signal peptide" evidence="11">
    <location>
        <begin position="1"/>
        <end position="32"/>
    </location>
</feature>
<feature type="transmembrane region" description="Helical" evidence="10">
    <location>
        <begin position="370"/>
        <end position="395"/>
    </location>
</feature>
<evidence type="ECO:0000256" key="4">
    <source>
        <dbReference type="ARBA" id="ARBA00022692"/>
    </source>
</evidence>
<evidence type="ECO:0000256" key="10">
    <source>
        <dbReference type="SAM" id="Phobius"/>
    </source>
</evidence>
<evidence type="ECO:0000256" key="2">
    <source>
        <dbReference type="ARBA" id="ARBA00008077"/>
    </source>
</evidence>
<feature type="transmembrane region" description="Helical" evidence="10">
    <location>
        <begin position="331"/>
        <end position="358"/>
    </location>
</feature>
<comment type="caution">
    <text evidence="9">Lacks conserved residue(s) required for the propagation of feature annotation.</text>
</comment>
<dbReference type="InterPro" id="IPR017981">
    <property type="entry name" value="GPCR_2-like_7TM"/>
</dbReference>
<feature type="disulfide bond" evidence="9">
    <location>
        <begin position="69"/>
        <end position="130"/>
    </location>
</feature>
<keyword evidence="5 10" id="KW-1133">Transmembrane helix</keyword>
<protein>
    <recommendedName>
        <fullName evidence="16">Frizzled-4</fullName>
    </recommendedName>
</protein>
<keyword evidence="11" id="KW-0732">Signal</keyword>
<feature type="disulfide bond" evidence="9">
    <location>
        <begin position="77"/>
        <end position="123"/>
    </location>
</feature>
<evidence type="ECO:0000256" key="5">
    <source>
        <dbReference type="ARBA" id="ARBA00022989"/>
    </source>
</evidence>
<comment type="caution">
    <text evidence="14">The sequence shown here is derived from an EMBL/GenBank/DDBJ whole genome shotgun (WGS) entry which is preliminary data.</text>
</comment>
<evidence type="ECO:0000256" key="1">
    <source>
        <dbReference type="ARBA" id="ARBA00004141"/>
    </source>
</evidence>
<keyword evidence="15" id="KW-1185">Reference proteome</keyword>
<organism evidence="14 15">
    <name type="scientific">Orchesella dallaii</name>
    <dbReference type="NCBI Taxonomy" id="48710"/>
    <lineage>
        <taxon>Eukaryota</taxon>
        <taxon>Metazoa</taxon>
        <taxon>Ecdysozoa</taxon>
        <taxon>Arthropoda</taxon>
        <taxon>Hexapoda</taxon>
        <taxon>Collembola</taxon>
        <taxon>Entomobryomorpha</taxon>
        <taxon>Entomobryoidea</taxon>
        <taxon>Orchesellidae</taxon>
        <taxon>Orchesellinae</taxon>
        <taxon>Orchesella</taxon>
    </lineage>
</organism>
<keyword evidence="7 9" id="KW-1015">Disulfide bond</keyword>
<dbReference type="PROSITE" id="PS50261">
    <property type="entry name" value="G_PROTEIN_RECEP_F2_4"/>
    <property type="match status" value="1"/>
</dbReference>
<dbReference type="InterPro" id="IPR036790">
    <property type="entry name" value="Frizzled_dom_sf"/>
</dbReference>
<sequence>MTSETMTSRRNMCLIWRWLFWVVMIIVHVSNGGLTSASAISSPVTGRASDIDFVHHDHHLASSKTQGRCEPITIPLCKDMPYNETFLPNLLGHTTQEEAGYDVHTYYALVKLGCSPALEIFLCSVYAPWCNNLHIALQPCRSLCETARSGCEHLMKSFGFAWPENLNCSRYPADSEMCVPGKNHTVGSPWNITSTGYSLIKGATITTIMPDIELSNELACPSNWIAPEHSIGNHLNDCGPPCDIFTMQQKYVASVVIGIFAASTLISSLFTIITAILDSSRFSYPERAIVHLAVCYAALAVCYLIGAIWGTEISCENGFIVYGPGSASCTLLFMFTYFFTFASHIWWVLLSLTWYLSAGLKWGGEAIATYSLYFHLTAWGVSAFLTMATVALGYVEGDPLAGPCSLGIQRSPQLLYFMMIPLVSLVFIGMFFFTLGFLALFRIRQEIKRSTTVTSAADKISTGGQRSLLWDQHQDLNNAVVRAGAARLELLMWRIGIFSVLYIVPAAVFLGSLYFIATPLSPSGVLPPIIGSQRIKSNQMLFVALLVRYISNLAFGSALVVWVWSRKTFMTWKRAFCGQEMK</sequence>
<name>A0ABP1QTI0_9HEXA</name>
<gene>
    <name evidence="14" type="ORF">ODALV1_LOCUS15001</name>
</gene>
<comment type="subcellular location">
    <subcellularLocation>
        <location evidence="1">Membrane</location>
        <topology evidence="1">Multi-pass membrane protein</topology>
    </subcellularLocation>
</comment>
<reference evidence="14 15" key="1">
    <citation type="submission" date="2024-08" db="EMBL/GenBank/DDBJ databases">
        <authorList>
            <person name="Cucini C."/>
            <person name="Frati F."/>
        </authorList>
    </citation>
    <scope>NUCLEOTIDE SEQUENCE [LARGE SCALE GENOMIC DNA]</scope>
</reference>
<feature type="transmembrane region" description="Helical" evidence="10">
    <location>
        <begin position="289"/>
        <end position="311"/>
    </location>
</feature>
<evidence type="ECO:0000256" key="7">
    <source>
        <dbReference type="ARBA" id="ARBA00023157"/>
    </source>
</evidence>
<dbReference type="Pfam" id="PF01392">
    <property type="entry name" value="Fz"/>
    <property type="match status" value="1"/>
</dbReference>
<feature type="domain" description="FZ" evidence="12">
    <location>
        <begin position="64"/>
        <end position="181"/>
    </location>
</feature>
<keyword evidence="3" id="KW-0217">Developmental protein</keyword>
<keyword evidence="4 10" id="KW-0812">Transmembrane</keyword>
<evidence type="ECO:0000256" key="9">
    <source>
        <dbReference type="PROSITE-ProRule" id="PRU00090"/>
    </source>
</evidence>
<dbReference type="PROSITE" id="PS50038">
    <property type="entry name" value="FZ"/>
    <property type="match status" value="1"/>
</dbReference>
<comment type="similarity">
    <text evidence="2">Belongs to the G-protein coupled receptor Fz/Smo family.</text>
</comment>
<dbReference type="PANTHER" id="PTHR11309">
    <property type="entry name" value="FRIZZLED"/>
    <property type="match status" value="1"/>
</dbReference>
<feature type="disulfide bond" evidence="9">
    <location>
        <begin position="144"/>
        <end position="168"/>
    </location>
</feature>
<evidence type="ECO:0000259" key="12">
    <source>
        <dbReference type="PROSITE" id="PS50038"/>
    </source>
</evidence>
<dbReference type="EMBL" id="CAXLJM020000046">
    <property type="protein sequence ID" value="CAL8111399.1"/>
    <property type="molecule type" value="Genomic_DNA"/>
</dbReference>
<feature type="transmembrane region" description="Helical" evidence="10">
    <location>
        <begin position="415"/>
        <end position="441"/>
    </location>
</feature>
<accession>A0ABP1QTI0</accession>
<feature type="chain" id="PRO_5045391711" description="Frizzled-4" evidence="11">
    <location>
        <begin position="33"/>
        <end position="582"/>
    </location>
</feature>
<dbReference type="Gene3D" id="1.20.1070.10">
    <property type="entry name" value="Rhodopsin 7-helix transmembrane proteins"/>
    <property type="match status" value="1"/>
</dbReference>
<dbReference type="InterPro" id="IPR020067">
    <property type="entry name" value="Frizzled_dom"/>
</dbReference>
<dbReference type="Gene3D" id="1.10.2000.10">
    <property type="entry name" value="Frizzled cysteine-rich domain"/>
    <property type="match status" value="1"/>
</dbReference>
<evidence type="ECO:0000256" key="11">
    <source>
        <dbReference type="SAM" id="SignalP"/>
    </source>
</evidence>
<dbReference type="InterPro" id="IPR000539">
    <property type="entry name" value="Frizzled/Smoothened_7TM"/>
</dbReference>
<evidence type="ECO:0008006" key="16">
    <source>
        <dbReference type="Google" id="ProtNLM"/>
    </source>
</evidence>
<proteinExistence type="inferred from homology"/>
<feature type="transmembrane region" description="Helical" evidence="10">
    <location>
        <begin position="495"/>
        <end position="517"/>
    </location>
</feature>
<evidence type="ECO:0000256" key="8">
    <source>
        <dbReference type="ARBA" id="ARBA00023170"/>
    </source>
</evidence>
<evidence type="ECO:0000256" key="3">
    <source>
        <dbReference type="ARBA" id="ARBA00022473"/>
    </source>
</evidence>
<dbReference type="SMART" id="SM01330">
    <property type="entry name" value="Frizzled"/>
    <property type="match status" value="1"/>
</dbReference>
<feature type="transmembrane region" description="Helical" evidence="10">
    <location>
        <begin position="251"/>
        <end position="277"/>
    </location>
</feature>
<feature type="transmembrane region" description="Helical" evidence="10">
    <location>
        <begin position="541"/>
        <end position="564"/>
    </location>
</feature>
<feature type="domain" description="G-protein coupled receptors family 2 profile 2" evidence="13">
    <location>
        <begin position="253"/>
        <end position="551"/>
    </location>
</feature>
<keyword evidence="8" id="KW-0675">Receptor</keyword>
<evidence type="ECO:0000313" key="14">
    <source>
        <dbReference type="EMBL" id="CAL8111399.1"/>
    </source>
</evidence>
<dbReference type="PANTHER" id="PTHR11309:SF47">
    <property type="entry name" value="FRIZZLED"/>
    <property type="match status" value="1"/>
</dbReference>
<evidence type="ECO:0000259" key="13">
    <source>
        <dbReference type="PROSITE" id="PS50261"/>
    </source>
</evidence>
<dbReference type="PRINTS" id="PR00489">
    <property type="entry name" value="FRIZZLED"/>
</dbReference>
<dbReference type="Proteomes" id="UP001642540">
    <property type="component" value="Unassembled WGS sequence"/>
</dbReference>
<dbReference type="SUPFAM" id="SSF63501">
    <property type="entry name" value="Frizzled cysteine-rich domain"/>
    <property type="match status" value="1"/>
</dbReference>
<dbReference type="SMART" id="SM00063">
    <property type="entry name" value="FRI"/>
    <property type="match status" value="1"/>
</dbReference>